<dbReference type="Pfam" id="PF07732">
    <property type="entry name" value="Cu-oxidase_3"/>
    <property type="match status" value="1"/>
</dbReference>
<dbReference type="InterPro" id="IPR001117">
    <property type="entry name" value="Cu-oxidase_2nd"/>
</dbReference>
<dbReference type="Gene3D" id="2.60.40.420">
    <property type="entry name" value="Cupredoxins - blue copper proteins"/>
    <property type="match status" value="3"/>
</dbReference>
<evidence type="ECO:0000256" key="4">
    <source>
        <dbReference type="ARBA" id="ARBA00023008"/>
    </source>
</evidence>
<dbReference type="Pfam" id="PF07731">
    <property type="entry name" value="Cu-oxidase_2"/>
    <property type="match status" value="1"/>
</dbReference>
<dbReference type="CDD" id="cd13895">
    <property type="entry name" value="CuRO_3_AAO_like_2"/>
    <property type="match status" value="1"/>
</dbReference>
<organism evidence="10 11">
    <name type="scientific">Elsinoe batatas</name>
    <dbReference type="NCBI Taxonomy" id="2601811"/>
    <lineage>
        <taxon>Eukaryota</taxon>
        <taxon>Fungi</taxon>
        <taxon>Dikarya</taxon>
        <taxon>Ascomycota</taxon>
        <taxon>Pezizomycotina</taxon>
        <taxon>Dothideomycetes</taxon>
        <taxon>Dothideomycetidae</taxon>
        <taxon>Myriangiales</taxon>
        <taxon>Elsinoaceae</taxon>
        <taxon>Elsinoe</taxon>
    </lineage>
</organism>
<dbReference type="InterPro" id="IPR011707">
    <property type="entry name" value="Cu-oxidase-like_N"/>
</dbReference>
<feature type="chain" id="PRO_5035458328" description="L-ascorbate oxidase" evidence="6">
    <location>
        <begin position="20"/>
        <end position="626"/>
    </location>
</feature>
<dbReference type="InterPro" id="IPR011706">
    <property type="entry name" value="Cu-oxidase_C"/>
</dbReference>
<feature type="domain" description="Plastocyanin-like" evidence="7">
    <location>
        <begin position="161"/>
        <end position="317"/>
    </location>
</feature>
<evidence type="ECO:0000259" key="7">
    <source>
        <dbReference type="Pfam" id="PF00394"/>
    </source>
</evidence>
<evidence type="ECO:0000313" key="10">
    <source>
        <dbReference type="EMBL" id="KAG8631600.1"/>
    </source>
</evidence>
<feature type="region of interest" description="Disordered" evidence="5">
    <location>
        <begin position="593"/>
        <end position="626"/>
    </location>
</feature>
<dbReference type="NCBIfam" id="TIGR03390">
    <property type="entry name" value="ascorbOXfungal"/>
    <property type="match status" value="1"/>
</dbReference>
<keyword evidence="11" id="KW-1185">Reference proteome</keyword>
<dbReference type="InterPro" id="IPR035666">
    <property type="entry name" value="MCO_CuRO_3"/>
</dbReference>
<dbReference type="OrthoDB" id="2121828at2759"/>
<gene>
    <name evidence="10" type="ORF">KVT40_000740</name>
</gene>
<evidence type="ECO:0000256" key="2">
    <source>
        <dbReference type="ARBA" id="ARBA00022723"/>
    </source>
</evidence>
<keyword evidence="4" id="KW-0186">Copper</keyword>
<dbReference type="SUPFAM" id="SSF49503">
    <property type="entry name" value="Cupredoxins"/>
    <property type="match status" value="3"/>
</dbReference>
<feature type="compositionally biased region" description="Basic and acidic residues" evidence="5">
    <location>
        <begin position="598"/>
        <end position="619"/>
    </location>
</feature>
<keyword evidence="6" id="KW-0732">Signal</keyword>
<dbReference type="CDD" id="cd13873">
    <property type="entry name" value="CuRO_2_AAO_like_2"/>
    <property type="match status" value="1"/>
</dbReference>
<comment type="caution">
    <text evidence="10">The sequence shown here is derived from an EMBL/GenBank/DDBJ whole genome shotgun (WGS) entry which is preliminary data.</text>
</comment>
<evidence type="ECO:0000256" key="5">
    <source>
        <dbReference type="SAM" id="MobiDB-lite"/>
    </source>
</evidence>
<evidence type="ECO:0000259" key="8">
    <source>
        <dbReference type="Pfam" id="PF07731"/>
    </source>
</evidence>
<evidence type="ECO:0000256" key="1">
    <source>
        <dbReference type="ARBA" id="ARBA00010609"/>
    </source>
</evidence>
<dbReference type="InterPro" id="IPR008972">
    <property type="entry name" value="Cupredoxin"/>
</dbReference>
<feature type="domain" description="Plastocyanin-like" evidence="9">
    <location>
        <begin position="39"/>
        <end position="151"/>
    </location>
</feature>
<protein>
    <recommendedName>
        <fullName evidence="12">L-ascorbate oxidase</fullName>
    </recommendedName>
</protein>
<dbReference type="InterPro" id="IPR002355">
    <property type="entry name" value="Cu_oxidase_Cu_BS"/>
</dbReference>
<dbReference type="GO" id="GO:0016491">
    <property type="term" value="F:oxidoreductase activity"/>
    <property type="evidence" value="ECO:0007669"/>
    <property type="project" value="UniProtKB-KW"/>
</dbReference>
<dbReference type="InterPro" id="IPR045087">
    <property type="entry name" value="Cu-oxidase_fam"/>
</dbReference>
<dbReference type="Pfam" id="PF00394">
    <property type="entry name" value="Cu-oxidase"/>
    <property type="match status" value="1"/>
</dbReference>
<proteinExistence type="inferred from homology"/>
<name>A0A8K0LCL1_9PEZI</name>
<feature type="signal peptide" evidence="6">
    <location>
        <begin position="1"/>
        <end position="19"/>
    </location>
</feature>
<dbReference type="Proteomes" id="UP000809789">
    <property type="component" value="Unassembled WGS sequence"/>
</dbReference>
<comment type="similarity">
    <text evidence="1">Belongs to the multicopper oxidase family.</text>
</comment>
<keyword evidence="2" id="KW-0479">Metal-binding</keyword>
<evidence type="ECO:0000256" key="6">
    <source>
        <dbReference type="SAM" id="SignalP"/>
    </source>
</evidence>
<sequence>MIFGRGIVFAALLAATSLAELFTHDESFTPDYVLEATLQSIKISCNVRESVVINGTSPGPTIRLKEGETTWIRVWNRIPSDNFTVHWHGLTQRTAPFSDGTPLVAQWPIPQDHFFDYEIHPEIGDAGSYLYHSHVGFQQSTAHGILIVDDADEKPYDYDGDIPLIFGDYYAKGDEDIVHGLLADPFKWSGEPNNVLLNGQSGNVSSIATSDPSCAPHVIEVEPDKEYRIRVIGATAISFMKMVLEGHSELKVIEADGQYTQRASIDHIQVSPGQRFSYLLRTKCLDELKQSNKTDFWVRYESRDRPTSIKGYALLRYKLPNRQLPLPQLPETSPVQVPNTTYNYLEYKLESLSHKSRKNFPRLSEVTRTVTIQMNQMLRTGSLVNGSLKGVVEWAQNGDSWKENVQALSPRPPYLVDIFTTGTVPNYTAAIANKGLDPVTNTWPAMVGEVLDIVWLSNSGPTGGFDFHPMHIHGEHVYDLGSGNGTYNATENEKRFKNFTPAKRDTTVLYRYTVKGEKPFTTAGWRAWRIRITEENVGAWMAHCHIAQHAVMGMNTVWVYGDARALLTKFPSVPYIQGYLDFGGSAFGKEGQPPVVNHHFDTEDGSGKAPDKERHDRGRAGPGNLV</sequence>
<dbReference type="AlphaFoldDB" id="A0A8K0LCL1"/>
<evidence type="ECO:0008006" key="12">
    <source>
        <dbReference type="Google" id="ProtNLM"/>
    </source>
</evidence>
<dbReference type="EMBL" id="JAESVG020000001">
    <property type="protein sequence ID" value="KAG8631600.1"/>
    <property type="molecule type" value="Genomic_DNA"/>
</dbReference>
<dbReference type="GO" id="GO:0005507">
    <property type="term" value="F:copper ion binding"/>
    <property type="evidence" value="ECO:0007669"/>
    <property type="project" value="InterPro"/>
</dbReference>
<feature type="domain" description="Plastocyanin-like" evidence="8">
    <location>
        <begin position="420"/>
        <end position="561"/>
    </location>
</feature>
<evidence type="ECO:0000313" key="11">
    <source>
        <dbReference type="Proteomes" id="UP000809789"/>
    </source>
</evidence>
<accession>A0A8K0LCL1</accession>
<dbReference type="PROSITE" id="PS00080">
    <property type="entry name" value="MULTICOPPER_OXIDASE2"/>
    <property type="match status" value="1"/>
</dbReference>
<dbReference type="PANTHER" id="PTHR11709:SF394">
    <property type="entry name" value="FI03373P-RELATED"/>
    <property type="match status" value="1"/>
</dbReference>
<dbReference type="InterPro" id="IPR017762">
    <property type="entry name" value="Multicopper_oxidase_fun"/>
</dbReference>
<reference evidence="10" key="1">
    <citation type="submission" date="2021-07" db="EMBL/GenBank/DDBJ databases">
        <title>Elsinoe batatas strain:CRI-CJ2 Genome sequencing and assembly.</title>
        <authorList>
            <person name="Huang L."/>
        </authorList>
    </citation>
    <scope>NUCLEOTIDE SEQUENCE</scope>
    <source>
        <strain evidence="10">CRI-CJ2</strain>
    </source>
</reference>
<dbReference type="PANTHER" id="PTHR11709">
    <property type="entry name" value="MULTI-COPPER OXIDASE"/>
    <property type="match status" value="1"/>
</dbReference>
<evidence type="ECO:0000259" key="9">
    <source>
        <dbReference type="Pfam" id="PF07732"/>
    </source>
</evidence>
<keyword evidence="3" id="KW-0560">Oxidoreductase</keyword>
<evidence type="ECO:0000256" key="3">
    <source>
        <dbReference type="ARBA" id="ARBA00023002"/>
    </source>
</evidence>